<name>A0A6J5M824_9CAUD</name>
<protein>
    <submittedName>
        <fullName evidence="1">Uncharacterized protein</fullName>
    </submittedName>
</protein>
<accession>A0A6J5M824</accession>
<evidence type="ECO:0000313" key="1">
    <source>
        <dbReference type="EMBL" id="CAB4142292.1"/>
    </source>
</evidence>
<sequence>MITNISLDKTDRKQSLSSVVVNDATVIVKWWYSTKSLVTEDELNDFLVMKALFQLGEFEQARALIANGAQGSLTVDENGVETDTRNQRQKWLDGLFS</sequence>
<organism evidence="1">
    <name type="scientific">uncultured Caudovirales phage</name>
    <dbReference type="NCBI Taxonomy" id="2100421"/>
    <lineage>
        <taxon>Viruses</taxon>
        <taxon>Duplodnaviria</taxon>
        <taxon>Heunggongvirae</taxon>
        <taxon>Uroviricota</taxon>
        <taxon>Caudoviricetes</taxon>
        <taxon>Peduoviridae</taxon>
        <taxon>Maltschvirus</taxon>
        <taxon>Maltschvirus maltsch</taxon>
    </lineage>
</organism>
<proteinExistence type="predicted"/>
<dbReference type="EMBL" id="LR796409">
    <property type="protein sequence ID" value="CAB4142292.1"/>
    <property type="molecule type" value="Genomic_DNA"/>
</dbReference>
<gene>
    <name evidence="1" type="ORF">UFOVP451_4</name>
</gene>
<reference evidence="1" key="1">
    <citation type="submission" date="2020-04" db="EMBL/GenBank/DDBJ databases">
        <authorList>
            <person name="Chiriac C."/>
            <person name="Salcher M."/>
            <person name="Ghai R."/>
            <person name="Kavagutti S V."/>
        </authorList>
    </citation>
    <scope>NUCLEOTIDE SEQUENCE</scope>
</reference>